<feature type="transmembrane region" description="Helical" evidence="1">
    <location>
        <begin position="197"/>
        <end position="224"/>
    </location>
</feature>
<evidence type="ECO:0000313" key="4">
    <source>
        <dbReference type="Proteomes" id="UP001262754"/>
    </source>
</evidence>
<feature type="transmembrane region" description="Helical" evidence="1">
    <location>
        <begin position="312"/>
        <end position="332"/>
    </location>
</feature>
<feature type="transmembrane region" description="Helical" evidence="1">
    <location>
        <begin position="236"/>
        <end position="253"/>
    </location>
</feature>
<dbReference type="PANTHER" id="PTHR30590:SF2">
    <property type="entry name" value="INNER MEMBRANE PROTEIN"/>
    <property type="match status" value="1"/>
</dbReference>
<feature type="transmembrane region" description="Helical" evidence="1">
    <location>
        <begin position="52"/>
        <end position="73"/>
    </location>
</feature>
<proteinExistence type="predicted"/>
<keyword evidence="1" id="KW-0812">Transmembrane</keyword>
<feature type="transmembrane region" description="Helical" evidence="1">
    <location>
        <begin position="273"/>
        <end position="291"/>
    </location>
</feature>
<dbReference type="InterPro" id="IPR052529">
    <property type="entry name" value="Bact_Transport_Assoc"/>
</dbReference>
<evidence type="ECO:0000256" key="1">
    <source>
        <dbReference type="SAM" id="Phobius"/>
    </source>
</evidence>
<name>A0ABU1MSZ9_9CAUL</name>
<evidence type="ECO:0000259" key="2">
    <source>
        <dbReference type="Pfam" id="PF04235"/>
    </source>
</evidence>
<evidence type="ECO:0000313" key="3">
    <source>
        <dbReference type="EMBL" id="MDR6529313.1"/>
    </source>
</evidence>
<accession>A0ABU1MSZ9</accession>
<organism evidence="3 4">
    <name type="scientific">Caulobacter rhizosphaerae</name>
    <dbReference type="NCBI Taxonomy" id="2010972"/>
    <lineage>
        <taxon>Bacteria</taxon>
        <taxon>Pseudomonadati</taxon>
        <taxon>Pseudomonadota</taxon>
        <taxon>Alphaproteobacteria</taxon>
        <taxon>Caulobacterales</taxon>
        <taxon>Caulobacteraceae</taxon>
        <taxon>Caulobacter</taxon>
    </lineage>
</organism>
<dbReference type="RefSeq" id="WP_310028002.1">
    <property type="nucleotide sequence ID" value="NZ_JAVDRL010000001.1"/>
</dbReference>
<feature type="transmembrane region" description="Helical" evidence="1">
    <location>
        <begin position="133"/>
        <end position="153"/>
    </location>
</feature>
<feature type="transmembrane region" description="Helical" evidence="1">
    <location>
        <begin position="12"/>
        <end position="32"/>
    </location>
</feature>
<feature type="transmembrane region" description="Helical" evidence="1">
    <location>
        <begin position="111"/>
        <end position="126"/>
    </location>
</feature>
<gene>
    <name evidence="3" type="ORF">J2800_000028</name>
</gene>
<dbReference type="PANTHER" id="PTHR30590">
    <property type="entry name" value="INNER MEMBRANE PROTEIN"/>
    <property type="match status" value="1"/>
</dbReference>
<feature type="transmembrane region" description="Helical" evidence="1">
    <location>
        <begin position="338"/>
        <end position="359"/>
    </location>
</feature>
<dbReference type="Pfam" id="PF04235">
    <property type="entry name" value="DUF418"/>
    <property type="match status" value="1"/>
</dbReference>
<feature type="transmembrane region" description="Helical" evidence="1">
    <location>
        <begin position="85"/>
        <end position="105"/>
    </location>
</feature>
<keyword evidence="1" id="KW-1133">Transmembrane helix</keyword>
<protein>
    <recommendedName>
        <fullName evidence="2">DUF418 domain-containing protein</fullName>
    </recommendedName>
</protein>
<keyword evidence="4" id="KW-1185">Reference proteome</keyword>
<dbReference type="InterPro" id="IPR007349">
    <property type="entry name" value="DUF418"/>
</dbReference>
<keyword evidence="1" id="KW-0472">Membrane</keyword>
<comment type="caution">
    <text evidence="3">The sequence shown here is derived from an EMBL/GenBank/DDBJ whole genome shotgun (WGS) entry which is preliminary data.</text>
</comment>
<sequence>MSEGPNGASPRLALVDGLRGYALMGLFLVHMLEYFELYWAHPNPTPVTTAVFTLFMGKTFSLLALCFGFSFFVMMDGAARRGQPFAGRFAWRLVLLALIGVLHGLVYRGDIIVVLALAGFALIPFDKVRSNRVLLAVAAVCFLQPHILLWIVAGSAGAPWALAKPHFFSDPAMAVYLSGDIGQVLRANLWDGQVNKWWFFIETGRCVQVLGLFLVGLVLGRVGFFADPGRFRQGRLVALAVAALVAAVCHVVKAKTTGHESGPVFWTNMLAGGWFDLSCMAASVLIFVQLWRAGGERVLRALVPVGRMTLSLYVGQSLVFIPLFYPLGLGLYGRMTPGLALAIGLAAVAVQLLLAAAWFKAFHYGPLEWLWRCGTRLSFDIPFRRGPESRPA</sequence>
<dbReference type="EMBL" id="JAVDRL010000001">
    <property type="protein sequence ID" value="MDR6529313.1"/>
    <property type="molecule type" value="Genomic_DNA"/>
</dbReference>
<feature type="domain" description="DUF418" evidence="2">
    <location>
        <begin position="219"/>
        <end position="376"/>
    </location>
</feature>
<dbReference type="Proteomes" id="UP001262754">
    <property type="component" value="Unassembled WGS sequence"/>
</dbReference>
<reference evidence="3 4" key="1">
    <citation type="submission" date="2023-07" db="EMBL/GenBank/DDBJ databases">
        <title>Sorghum-associated microbial communities from plants grown in Nebraska, USA.</title>
        <authorList>
            <person name="Schachtman D."/>
        </authorList>
    </citation>
    <scope>NUCLEOTIDE SEQUENCE [LARGE SCALE GENOMIC DNA]</scope>
    <source>
        <strain evidence="3 4">DS2154</strain>
    </source>
</reference>